<feature type="region of interest" description="Disordered" evidence="1">
    <location>
        <begin position="868"/>
        <end position="893"/>
    </location>
</feature>
<evidence type="ECO:0000313" key="4">
    <source>
        <dbReference type="Proteomes" id="UP000515140"/>
    </source>
</evidence>
<dbReference type="GeneID" id="110223037"/>
<organism evidence="4 5">
    <name type="scientific">Phascolarctos cinereus</name>
    <name type="common">Koala</name>
    <dbReference type="NCBI Taxonomy" id="38626"/>
    <lineage>
        <taxon>Eukaryota</taxon>
        <taxon>Metazoa</taxon>
        <taxon>Chordata</taxon>
        <taxon>Craniata</taxon>
        <taxon>Vertebrata</taxon>
        <taxon>Euteleostomi</taxon>
        <taxon>Mammalia</taxon>
        <taxon>Metatheria</taxon>
        <taxon>Diprotodontia</taxon>
        <taxon>Phascolarctidae</taxon>
        <taxon>Phascolarctos</taxon>
    </lineage>
</organism>
<feature type="region of interest" description="Disordered" evidence="1">
    <location>
        <begin position="1718"/>
        <end position="1753"/>
    </location>
</feature>
<accession>A0A6P5LZV5</accession>
<dbReference type="InterPro" id="IPR032765">
    <property type="entry name" value="TEX15_dom"/>
</dbReference>
<dbReference type="Proteomes" id="UP000515140">
    <property type="component" value="Unplaced"/>
</dbReference>
<feature type="region of interest" description="Disordered" evidence="1">
    <location>
        <begin position="2927"/>
        <end position="2953"/>
    </location>
</feature>
<dbReference type="InterPro" id="IPR022188">
    <property type="entry name" value="TASOR_DUF3715"/>
</dbReference>
<evidence type="ECO:0000259" key="2">
    <source>
        <dbReference type="Pfam" id="PF12509"/>
    </source>
</evidence>
<dbReference type="GO" id="GO:0007140">
    <property type="term" value="P:male meiotic nuclear division"/>
    <property type="evidence" value="ECO:0007669"/>
    <property type="project" value="InterPro"/>
</dbReference>
<feature type="compositionally biased region" description="Low complexity" evidence="1">
    <location>
        <begin position="1738"/>
        <end position="1749"/>
    </location>
</feature>
<evidence type="ECO:0000313" key="5">
    <source>
        <dbReference type="RefSeq" id="XP_020864020.1"/>
    </source>
</evidence>
<feature type="region of interest" description="Disordered" evidence="1">
    <location>
        <begin position="1880"/>
        <end position="2025"/>
    </location>
</feature>
<feature type="domain" description="TASOR pseudo-PARP" evidence="2">
    <location>
        <begin position="175"/>
        <end position="322"/>
    </location>
</feature>
<dbReference type="SUPFAM" id="SSF56399">
    <property type="entry name" value="ADP-ribosylation"/>
    <property type="match status" value="1"/>
</dbReference>
<feature type="compositionally biased region" description="Acidic residues" evidence="1">
    <location>
        <begin position="1961"/>
        <end position="1977"/>
    </location>
</feature>
<feature type="domain" description="Testis expressed sequence 15" evidence="3">
    <location>
        <begin position="2403"/>
        <end position="2520"/>
    </location>
</feature>
<feature type="region of interest" description="Disordered" evidence="1">
    <location>
        <begin position="1812"/>
        <end position="1864"/>
    </location>
</feature>
<dbReference type="GO" id="GO:0010569">
    <property type="term" value="P:regulation of double-strand break repair via homologous recombination"/>
    <property type="evidence" value="ECO:0007669"/>
    <property type="project" value="InterPro"/>
</dbReference>
<dbReference type="CTD" id="56154"/>
<dbReference type="PANTHER" id="PTHR22380:SF1">
    <property type="entry name" value="TESTIS-EXPRESSED PROTEIN 15"/>
    <property type="match status" value="1"/>
</dbReference>
<feature type="compositionally biased region" description="Basic and acidic residues" evidence="1">
    <location>
        <begin position="711"/>
        <end position="720"/>
    </location>
</feature>
<feature type="region of interest" description="Disordered" evidence="1">
    <location>
        <begin position="1534"/>
        <end position="1655"/>
    </location>
</feature>
<feature type="compositionally biased region" description="Polar residues" evidence="1">
    <location>
        <begin position="779"/>
        <end position="791"/>
    </location>
</feature>
<feature type="region of interest" description="Disordered" evidence="1">
    <location>
        <begin position="940"/>
        <end position="959"/>
    </location>
</feature>
<feature type="domain" description="Testis expressed sequence 15" evidence="3">
    <location>
        <begin position="2014"/>
        <end position="2184"/>
    </location>
</feature>
<feature type="compositionally biased region" description="Low complexity" evidence="1">
    <location>
        <begin position="1978"/>
        <end position="1987"/>
    </location>
</feature>
<dbReference type="InterPro" id="IPR026616">
    <property type="entry name" value="TEX15"/>
</dbReference>
<feature type="region of interest" description="Disordered" evidence="1">
    <location>
        <begin position="2681"/>
        <end position="2855"/>
    </location>
</feature>
<gene>
    <name evidence="5" type="primary">TEX15</name>
</gene>
<feature type="region of interest" description="Disordered" evidence="1">
    <location>
        <begin position="486"/>
        <end position="544"/>
    </location>
</feature>
<evidence type="ECO:0000256" key="1">
    <source>
        <dbReference type="SAM" id="MobiDB-lite"/>
    </source>
</evidence>
<feature type="compositionally biased region" description="Polar residues" evidence="1">
    <location>
        <begin position="2785"/>
        <end position="2798"/>
    </location>
</feature>
<feature type="compositionally biased region" description="Basic and acidic residues" evidence="1">
    <location>
        <begin position="1200"/>
        <end position="1215"/>
    </location>
</feature>
<feature type="compositionally biased region" description="Basic residues" evidence="1">
    <location>
        <begin position="2831"/>
        <end position="2840"/>
    </location>
</feature>
<feature type="compositionally biased region" description="Pro residues" evidence="1">
    <location>
        <begin position="2927"/>
        <end position="2939"/>
    </location>
</feature>
<dbReference type="InParanoid" id="A0A6P5LZV5"/>
<dbReference type="KEGG" id="pcw:110223037"/>
<dbReference type="FunCoup" id="A0A6P5LZV5">
    <property type="interactions" value="538"/>
</dbReference>
<feature type="region of interest" description="Disordered" evidence="1">
    <location>
        <begin position="687"/>
        <end position="720"/>
    </location>
</feature>
<feature type="compositionally biased region" description="Polar residues" evidence="1">
    <location>
        <begin position="1557"/>
        <end position="1571"/>
    </location>
</feature>
<keyword evidence="4" id="KW-1185">Reference proteome</keyword>
<feature type="compositionally biased region" description="Basic residues" evidence="1">
    <location>
        <begin position="697"/>
        <end position="710"/>
    </location>
</feature>
<feature type="compositionally biased region" description="Basic and acidic residues" evidence="1">
    <location>
        <begin position="2752"/>
        <end position="2772"/>
    </location>
</feature>
<feature type="region of interest" description="Disordered" evidence="1">
    <location>
        <begin position="432"/>
        <end position="453"/>
    </location>
</feature>
<dbReference type="Pfam" id="PF12509">
    <property type="entry name" value="DUF3715"/>
    <property type="match status" value="1"/>
</dbReference>
<feature type="region of interest" description="Disordered" evidence="1">
    <location>
        <begin position="738"/>
        <end position="791"/>
    </location>
</feature>
<feature type="compositionally biased region" description="Basic and acidic residues" evidence="1">
    <location>
        <begin position="1358"/>
        <end position="1383"/>
    </location>
</feature>
<dbReference type="PANTHER" id="PTHR22380">
    <property type="entry name" value="TESTIS-EXPRESSED PROTEIN 15"/>
    <property type="match status" value="1"/>
</dbReference>
<feature type="compositionally biased region" description="Basic and acidic residues" evidence="1">
    <location>
        <begin position="1598"/>
        <end position="1607"/>
    </location>
</feature>
<dbReference type="Pfam" id="PF15326">
    <property type="entry name" value="TEX15"/>
    <property type="match status" value="2"/>
</dbReference>
<dbReference type="RefSeq" id="XP_020864020.1">
    <property type="nucleotide sequence ID" value="XM_021008361.1"/>
</dbReference>
<name>A0A6P5LZV5_PHACI</name>
<dbReference type="GO" id="GO:0007130">
    <property type="term" value="P:synaptonemal complex assembly"/>
    <property type="evidence" value="ECO:0007669"/>
    <property type="project" value="TreeGrafter"/>
</dbReference>
<proteinExistence type="predicted"/>
<feature type="region of interest" description="Disordered" evidence="1">
    <location>
        <begin position="1195"/>
        <end position="1215"/>
    </location>
</feature>
<sequence>MGLKLFSLPCSSFHGTVVGHQAPQREFQLLGSSSTFCFHGNSPWTSTGMSGLLRARPPDKTRQVDTRMEAKNVKRGKCVSHRSTPCREPVAPWAGVGFRAHCLKNFTIPKIRRTAEKAYLSICHTNRREYSSISHALAQCRLDLSCELQAVWQFGETQLVHNEYLERKFSAKRKEMRERGRPSHKLEEHYCFLALSHGAMSQMYKTGLCTHESTMKALGSPLLGVYVFRHADVALSYTHSKKQHVDTLMIFKVLYGKVKKIQPVVDKGKTSLDPSPNFDCHMSRLVPTPKDSIEQQAIGSAVYLYEYNTLSKPVDRPRQCLPYATITVRFLGQKGSGETITYLRFLSMEFPRWTEERNSLNNCTIAKRIGKGKNATVIYKHFPKPMEASAQDSCSCAAEMNPLAPERSSPCGFFAGGPVDGQAEHNLAGSHNLSQVPAPEANPPLPPSVDATPSGNGDLLVNFNYLKKVLAIVSAAAALPNNVGTSTVTTSKLVKDPRLLRRRGSRDQGSPETGSRKAVPLESREECPDSQVNPSPSLPSGAMSGERMVLSRGFPGPKGLFYQNHGYGAIPEVTMADAKKVASKEVIPEHENRGCSDAEMCSSSRVNRILLPVQKQAKGKYVSETNHVPGKGVSMDTSSEQLSDFIPWRLLPADFGTVRERLQPPPLEPLQAQQETRNKFIQVPQTMKNLNADPKNHSKQGKNKYSKKRGSHDSAHGEGRSSLREFCLPHEKHKTLILSHQDGNDCKKPRSQGPDVLVQPSPSPPKQEGKSSPKHVPCQSENSYPSVSAQKSSKNCLEEWLKCQRMYIDKRFSKSPEVAELKTGSLRLIPIDMKADASQDMDVTVETREEPHELISLPLDTEVPHFKVTSDGNRKPPVVDGENENKPVFPDGPHRDGGLNACLVEEVDRSQDCTIFCDPVFGDDDTAFPDLNVCFREQEIESAKSDDPHPEREGRQSPFVEKNKMENIYVDEKQVVYMNKNCTTIVSDEREIKNLGRSAVMYSEKFSSTFNLVWKKSCVSIETALVENANRVTPRNQGGTLPGGERKPMPLASTAALAEAAGSHDLGTSVPTPAALMPGFGTEYQDDQGKSLGRAQAVQSPCFGAWARNVFGEHGGDADSIQPSEAWEQPAVGEDPKFVFPQDLDFDNEIKVESEQCEDSFLQRDTALPGHLSADDMNAVYQLLESRIDWGDLFGGSSRKPSEGSKSRAPREEESQRFLRESSCIYSCAQKNHRELSCPVAVPDLQIQIINIVQSGFAVSQELPAMQEEVLMCASPEITEVEMSDAWQESEPLAGPSQLTCENTNPPGQDELGLKAWSEASELMGNLVISPPSDSLAHKAVETSLALSPQPALASQTTKDKSTSLLAKPRDAHNRAPRVKEAETQSSKGKLPASLKDKIMPSRNFRYPEPGGITRKTTCHQSSEQFSSLSEGRIRTFSQSERHIRYVLNALYSEVSLCKSKRLSRKLDQAVLHLKKAHRRVHRSLQLVTKVGEKRRSGPLPKSYEVIRNSLWECCDLEGYDFLTERRYYSRHYWQKRKDEKREEKRASGLEMVRSRTPASQQQGCSGSSRDQGVRRPLSIEGLSSKASVGRGSIPRSTHPDRPHRSESWGSALRDPRAGADCEIPDGHSKAFPSHHSDGEGRSERPLGAVSSREALSRVERNGKFFSSLGEKHLPLDTNQLNVEGDEETPSRENSDIFISVLKSSTEHFFSVDISNTDHLRLPRNPPNLESRLPAEKSPAASSRPSTASEHSVRGSASVAACTGQEGESVLQNFSCISVTNNEAEWQTPHSKKQAKGLPVVGSLATHTLSLRQEQPQLQDAGEDAVDAMWGPCKNSPRGGDRKEGSSSESAPVGPAPLEKNKNDEKHAVGLLLVSTSLENTRCSSSQKSTIKGKDKKRWTKPVEREPQSEKPGEESSVLPGPSEKSPVQTEGRDKQGQALDSSSVVAVSFTTKTPTQLAGTEEEEGEEGRMEVEDEASLSPSAPLAAINGDLGARRKKVPQTWASSAQQPPPASEGEEDESSENPTSLIVKLSRILQKADKASTLRGLQEQIKMCQTVLPLFVEAFERKQKCSFQHVRISRSLLVEGHGWNNCNQRLRLQAVDFMAELQMMMENLQLVENKKGLLGFGPTFRSLLRYDASLCGELHRGCQGYRRQACLYLAFQDRLGYDVFSELRHCHGQLIRLLEEARKENRSYYAVLKYQRQIEECEDVMKRCSSYFDFTLSAPFTCGVNFGGNLDDLEMLRRNTLELISIQDHFPKIQSCPGKQDHLWIIMEMISSKMHFMKNSESISVKISLYGLEHIFFDAAKSLIWKDRGLSVGKNDSPEKVTEELLVFNQCAFKKLQQIYETLEADGKAKRARKGWLEETVGNAVGKHCDCLKGEGLGRGGFRFSDPLFSPPDIRRVGEIIDQAESADLRQLEELTVRCGGHLETLKKCFQILQEAATDSVLITEDNVLDMARKPQPSGVVLKPEAVEMYIEVIMLAETVHFLKNVMAKKLGRPRFRGMLWFDLSLLPELIENQQKTAASCSLLREKGTACLWKAVEAAVLELKADATVVCEHPEGANSSYALQLLSRELAELSEMRTLLEQATPPIATYVDLVPHTMSVNYGMTLSELEHNYNQFAGLLESLTSASQKDLGKMAHIMKVMKTIRHLKASCAGVGSGDISLLICQMFSNAQKARQPGTETSVIAEMEPRALTGKPSPSSLPRRDRAGSRKRPFPLAPCESCRERLRSPDPPSGKKPKMGDLLTTEGKKTREPKGPLWDDREKTEDEGVPLDLVPPPHQSQSRKQSPDVSGQGSPGPNCPLPLQGPTEDRGPAGPQGSLAGVRGRGLRRSLRKRSSSEGTLPGALGLPPHTAARLRPGADALQAAPRLAGASFRSEANLCSAAVAEDSGLVRADHEMLMDGSGGVILPGHEALVLQPTLPGLPIPPQPGPGAEPPNQAAPGSHGVCSFSQQLQQPENAPGVFVPAPGVCWNGQGPQAWGHAYSPIYPHSSWCIDRYCNSNGSSVTQTDQGVASCEGQPLPAAVAPFCHAPAGLLGRLGPRDPPRSGLGPPPGQGLGFCASHGPLACPATPCTASQAPRHAPYPCPLRPGLFPGVTCTSAPWQQGSFQNGH</sequence>
<feature type="compositionally biased region" description="Basic and acidic residues" evidence="1">
    <location>
        <begin position="1536"/>
        <end position="1548"/>
    </location>
</feature>
<reference evidence="5" key="1">
    <citation type="submission" date="2025-08" db="UniProtKB">
        <authorList>
            <consortium name="RefSeq"/>
        </authorList>
    </citation>
    <scope>IDENTIFICATION</scope>
    <source>
        <tissue evidence="5">Spleen</tissue>
    </source>
</reference>
<evidence type="ECO:0000259" key="3">
    <source>
        <dbReference type="Pfam" id="PF15326"/>
    </source>
</evidence>
<feature type="compositionally biased region" description="Basic and acidic residues" evidence="1">
    <location>
        <begin position="1614"/>
        <end position="1645"/>
    </location>
</feature>
<feature type="compositionally biased region" description="Polar residues" evidence="1">
    <location>
        <begin position="1939"/>
        <end position="1959"/>
    </location>
</feature>
<dbReference type="Gene3D" id="3.90.228.10">
    <property type="match status" value="1"/>
</dbReference>
<feature type="compositionally biased region" description="Basic and acidic residues" evidence="1">
    <location>
        <begin position="1901"/>
        <end position="1914"/>
    </location>
</feature>
<feature type="region of interest" description="Disordered" evidence="1">
    <location>
        <begin position="1346"/>
        <end position="1391"/>
    </location>
</feature>
<dbReference type="GO" id="GO:0005634">
    <property type="term" value="C:nucleus"/>
    <property type="evidence" value="ECO:0007669"/>
    <property type="project" value="TreeGrafter"/>
</dbReference>
<protein>
    <submittedName>
        <fullName evidence="5">LOW QUALITY PROTEIN: testis-expressed protein 15</fullName>
    </submittedName>
</protein>
<feature type="compositionally biased region" description="Polar residues" evidence="1">
    <location>
        <begin position="1880"/>
        <end position="1890"/>
    </location>
</feature>